<feature type="compositionally biased region" description="Low complexity" evidence="1">
    <location>
        <begin position="33"/>
        <end position="51"/>
    </location>
</feature>
<feature type="region of interest" description="Disordered" evidence="1">
    <location>
        <begin position="229"/>
        <end position="282"/>
    </location>
</feature>
<feature type="domain" description="Calcineurin-like phosphoesterase" evidence="3">
    <location>
        <begin position="138"/>
        <end position="248"/>
    </location>
</feature>
<organism evidence="4 5">
    <name type="scientific">Bathycoccus prasinos</name>
    <dbReference type="NCBI Taxonomy" id="41875"/>
    <lineage>
        <taxon>Eukaryota</taxon>
        <taxon>Viridiplantae</taxon>
        <taxon>Chlorophyta</taxon>
        <taxon>Mamiellophyceae</taxon>
        <taxon>Mamiellales</taxon>
        <taxon>Bathycoccaceae</taxon>
        <taxon>Bathycoccus</taxon>
    </lineage>
</organism>
<keyword evidence="2" id="KW-0472">Membrane</keyword>
<dbReference type="Pfam" id="PF00149">
    <property type="entry name" value="Metallophos"/>
    <property type="match status" value="1"/>
</dbReference>
<feature type="region of interest" description="Disordered" evidence="1">
    <location>
        <begin position="1"/>
        <end position="57"/>
    </location>
</feature>
<dbReference type="InterPro" id="IPR029052">
    <property type="entry name" value="Metallo-depent_PP-like"/>
</dbReference>
<evidence type="ECO:0000256" key="2">
    <source>
        <dbReference type="SAM" id="Phobius"/>
    </source>
</evidence>
<feature type="compositionally biased region" description="Low complexity" evidence="1">
    <location>
        <begin position="235"/>
        <end position="263"/>
    </location>
</feature>
<accession>K8F3L6</accession>
<name>K8F3L6_9CHLO</name>
<dbReference type="Proteomes" id="UP000198341">
    <property type="component" value="Chromosome 4"/>
</dbReference>
<dbReference type="STRING" id="41875.K8F3L6"/>
<feature type="compositionally biased region" description="Basic and acidic residues" evidence="1">
    <location>
        <begin position="265"/>
        <end position="275"/>
    </location>
</feature>
<dbReference type="Gene3D" id="3.60.21.10">
    <property type="match status" value="1"/>
</dbReference>
<gene>
    <name evidence="4" type="ORF">Bathy04g02350</name>
</gene>
<dbReference type="EMBL" id="FO082275">
    <property type="protein sequence ID" value="CCO16143.1"/>
    <property type="molecule type" value="Genomic_DNA"/>
</dbReference>
<dbReference type="OrthoDB" id="5976022at2759"/>
<feature type="compositionally biased region" description="Gly residues" evidence="1">
    <location>
        <begin position="13"/>
        <end position="22"/>
    </location>
</feature>
<keyword evidence="2" id="KW-1133">Transmembrane helix</keyword>
<feature type="region of interest" description="Disordered" evidence="1">
    <location>
        <begin position="98"/>
        <end position="122"/>
    </location>
</feature>
<dbReference type="GO" id="GO:0016787">
    <property type="term" value="F:hydrolase activity"/>
    <property type="evidence" value="ECO:0007669"/>
    <property type="project" value="InterPro"/>
</dbReference>
<dbReference type="PANTHER" id="PTHR46546">
    <property type="entry name" value="SHEWANELLA-LIKE PROTEIN PHOSPHATASE 1"/>
    <property type="match status" value="1"/>
</dbReference>
<proteinExistence type="predicted"/>
<dbReference type="AlphaFoldDB" id="K8F3L6"/>
<dbReference type="eggNOG" id="KOG0374">
    <property type="taxonomic scope" value="Eukaryota"/>
</dbReference>
<keyword evidence="2" id="KW-0812">Transmembrane</keyword>
<dbReference type="SUPFAM" id="SSF56300">
    <property type="entry name" value="Metallo-dependent phosphatases"/>
    <property type="match status" value="1"/>
</dbReference>
<dbReference type="KEGG" id="bpg:Bathy04g02350"/>
<evidence type="ECO:0000259" key="3">
    <source>
        <dbReference type="Pfam" id="PF00149"/>
    </source>
</evidence>
<protein>
    <recommendedName>
        <fullName evidence="3">Calcineurin-like phosphoesterase domain-containing protein</fullName>
    </recommendedName>
</protein>
<keyword evidence="5" id="KW-1185">Reference proteome</keyword>
<dbReference type="InterPro" id="IPR004843">
    <property type="entry name" value="Calcineurin-like_PHP"/>
</dbReference>
<evidence type="ECO:0000256" key="1">
    <source>
        <dbReference type="SAM" id="MobiDB-lite"/>
    </source>
</evidence>
<evidence type="ECO:0000313" key="4">
    <source>
        <dbReference type="EMBL" id="CCO16143.1"/>
    </source>
</evidence>
<dbReference type="PANTHER" id="PTHR46546:SF4">
    <property type="entry name" value="SHEWANELLA-LIKE PROTEIN PHOSPHATASE 1"/>
    <property type="match status" value="1"/>
</dbReference>
<evidence type="ECO:0000313" key="5">
    <source>
        <dbReference type="Proteomes" id="UP000198341"/>
    </source>
</evidence>
<sequence>MSNSNSCLTTLFSGGGGGGGGFFSKKRPKRNTSSRVNSRSGKSSSSEPPSGQRTKTDVTMGKRIALFAAIVPTSCSLVFLASWGGAFLAPPAANAREEEERFSGSKSSKRTSAKGGSSTNVENEGEILSGKINLNGRRLVAIGDVHGDFPAAMKALEIAGVMDNKGEWIGKNTVVVQVGDVMDRGDAELAIFTKFLRLKKKAMKEGGDVIVMNGNHEIMNVMGDFTKMKEKEESSGSGDKGSSSANSNKENASPDSNSTNESSNESEKSPLKKASEQFQNEDPVIQGVRARRELFQPGGAFAMKLSKHPTVLQVGDTIFAHAGVNQSHVKYGFDRINREVSLWMQGKIKNPPDYIVESEGVVWTREYGGKDAGVKYEAEACRRLKSALALTSDPEAKRLVIGHTPQTTGVNSGCKGAVWRVDVGASRGIYGGTVEVLEIKGSRVRVLS</sequence>
<feature type="transmembrane region" description="Helical" evidence="2">
    <location>
        <begin position="64"/>
        <end position="89"/>
    </location>
</feature>
<dbReference type="GeneID" id="19016260"/>
<reference evidence="4 5" key="1">
    <citation type="submission" date="2011-10" db="EMBL/GenBank/DDBJ databases">
        <authorList>
            <person name="Genoscope - CEA"/>
        </authorList>
    </citation>
    <scope>NUCLEOTIDE SEQUENCE [LARGE SCALE GENOMIC DNA]</scope>
    <source>
        <strain evidence="4 5">RCC 1105</strain>
    </source>
</reference>
<dbReference type="RefSeq" id="XP_007513618.1">
    <property type="nucleotide sequence ID" value="XM_007513556.1"/>
</dbReference>
<feature type="compositionally biased region" description="Polar residues" evidence="1">
    <location>
        <begin position="1"/>
        <end position="12"/>
    </location>
</feature>